<dbReference type="InterPro" id="IPR052587">
    <property type="entry name" value="TELO2-interacting_protein_1"/>
</dbReference>
<dbReference type="VEuPathDB" id="VectorBase:AFAF006289"/>
<dbReference type="Proteomes" id="UP000075886">
    <property type="component" value="Unassembled WGS sequence"/>
</dbReference>
<dbReference type="PANTHER" id="PTHR18460:SF3">
    <property type="entry name" value="TELO2-INTERACTING PROTEIN 1 HOMOLOG"/>
    <property type="match status" value="1"/>
</dbReference>
<name>A0A182QAG5_9DIPT</name>
<dbReference type="Pfam" id="PF24181">
    <property type="entry name" value="TPR_TTI1_C"/>
    <property type="match status" value="1"/>
</dbReference>
<dbReference type="EMBL" id="AXCN02001158">
    <property type="status" value="NOT_ANNOTATED_CDS"/>
    <property type="molecule type" value="Genomic_DNA"/>
</dbReference>
<evidence type="ECO:0000256" key="1">
    <source>
        <dbReference type="SAM" id="MobiDB-lite"/>
    </source>
</evidence>
<protein>
    <submittedName>
        <fullName evidence="4">Uncharacterized protein</fullName>
    </submittedName>
</protein>
<dbReference type="InterPro" id="IPR049362">
    <property type="entry name" value="TTI1_rpt"/>
</dbReference>
<feature type="region of interest" description="Disordered" evidence="1">
    <location>
        <begin position="765"/>
        <end position="795"/>
    </location>
</feature>
<dbReference type="SUPFAM" id="SSF48371">
    <property type="entry name" value="ARM repeat"/>
    <property type="match status" value="1"/>
</dbReference>
<dbReference type="InterPro" id="IPR057567">
    <property type="entry name" value="TPR_TTI1_C"/>
</dbReference>
<feature type="domain" description="TTI1 N-terminal TPR" evidence="2">
    <location>
        <begin position="8"/>
        <end position="333"/>
    </location>
</feature>
<feature type="domain" description="TTI1 C-terminal TPR" evidence="3">
    <location>
        <begin position="714"/>
        <end position="978"/>
    </location>
</feature>
<accession>A0A182QAG5</accession>
<keyword evidence="5" id="KW-1185">Reference proteome</keyword>
<evidence type="ECO:0000259" key="3">
    <source>
        <dbReference type="Pfam" id="PF24181"/>
    </source>
</evidence>
<feature type="compositionally biased region" description="Basic and acidic residues" evidence="1">
    <location>
        <begin position="765"/>
        <end position="793"/>
    </location>
</feature>
<evidence type="ECO:0000259" key="2">
    <source>
        <dbReference type="Pfam" id="PF24173"/>
    </source>
</evidence>
<dbReference type="AlphaFoldDB" id="A0A182QAG5"/>
<dbReference type="Pfam" id="PF24176">
    <property type="entry name" value="TPR_TTI1_2nd"/>
    <property type="match status" value="1"/>
</dbReference>
<evidence type="ECO:0000313" key="4">
    <source>
        <dbReference type="EnsemblMetazoa" id="AFAF006289-PA"/>
    </source>
</evidence>
<proteinExistence type="predicted"/>
<evidence type="ECO:0000313" key="5">
    <source>
        <dbReference type="Proteomes" id="UP000075886"/>
    </source>
</evidence>
<dbReference type="EnsemblMetazoa" id="AFAF006289-RA">
    <property type="protein sequence ID" value="AFAF006289-PA"/>
    <property type="gene ID" value="AFAF006289"/>
</dbReference>
<reference evidence="5" key="1">
    <citation type="submission" date="2014-01" db="EMBL/GenBank/DDBJ databases">
        <title>The Genome Sequence of Anopheles farauti FAR1 (V2).</title>
        <authorList>
            <consortium name="The Broad Institute Genomics Platform"/>
            <person name="Neafsey D.E."/>
            <person name="Besansky N."/>
            <person name="Howell P."/>
            <person name="Walton C."/>
            <person name="Young S.K."/>
            <person name="Zeng Q."/>
            <person name="Gargeya S."/>
            <person name="Fitzgerald M."/>
            <person name="Haas B."/>
            <person name="Abouelleil A."/>
            <person name="Allen A.W."/>
            <person name="Alvarado L."/>
            <person name="Arachchi H.M."/>
            <person name="Berlin A.M."/>
            <person name="Chapman S.B."/>
            <person name="Gainer-Dewar J."/>
            <person name="Goldberg J."/>
            <person name="Griggs A."/>
            <person name="Gujja S."/>
            <person name="Hansen M."/>
            <person name="Howarth C."/>
            <person name="Imamovic A."/>
            <person name="Ireland A."/>
            <person name="Larimer J."/>
            <person name="McCowan C."/>
            <person name="Murphy C."/>
            <person name="Pearson M."/>
            <person name="Poon T.W."/>
            <person name="Priest M."/>
            <person name="Roberts A."/>
            <person name="Saif S."/>
            <person name="Shea T."/>
            <person name="Sisk P."/>
            <person name="Sykes S."/>
            <person name="Wortman J."/>
            <person name="Nusbaum C."/>
            <person name="Birren B."/>
        </authorList>
    </citation>
    <scope>NUCLEOTIDE SEQUENCE [LARGE SCALE GENOMIC DNA]</scope>
    <source>
        <strain evidence="5">FAR1</strain>
    </source>
</reference>
<dbReference type="GO" id="GO:0005737">
    <property type="term" value="C:cytoplasm"/>
    <property type="evidence" value="ECO:0007669"/>
    <property type="project" value="TreeGrafter"/>
</dbReference>
<dbReference type="Pfam" id="PF24173">
    <property type="entry name" value="TPR_TTI1_N"/>
    <property type="match status" value="1"/>
</dbReference>
<sequence length="991" mass="115303">MNNFSDIFTTLKPLFNAVIKNPTRERIIHLNEHLQKVDEHSVQILQNIFLQQLIILVDSVEGQNKNEIKTHLLECIITILQKGRLSRALAVKTTLIVAVKLVYDKDTNSIRQNLSEEYKLRILKVISLVTRRIQLELVEELYVKDNLTLLSQAIFVCVRIVDTERARKLRFQAVDTILSLLQVYDDFDFNDVVLRCQVAELLFITLPKVLATFVSIINGDEKQGTAVYRIAIKALGQTLRLIFEDYAKESITENYCVQRFRELTVSYTAKDEKANVLGLGLRNDDKIKYFNETVRSRDWLLEADKKVEKVLQTILHIRGHEEELVRLDNMPSCTVHFLQTVIAMYHDESERVRKFCENYHNSVAKFSISFAGTRVDEQFYDVLNKLPRIIYRGEEREQIANFRLITGYIRFFSESQLVNVFSSPNILEQFIVILLAGAELESVDELIRREYVSYRFEYEEGFRLQKEKNESRWIVLKNIQNPRAKQSFLDIIHNIRLHRQAMNIVILFILESFYGSKINSNIYLFILSELIPDDTDSTSFHMETFKPLLDEVLQKQHWFLELDENDNIIDQKYNALHICLVVRTIARLANLMQHHFRWYIYDVLRILLQCCGSTLNCVNESTELALDIVATSQGMSSIGQLIHHNLDYISQQITRCLRRTDHFQDGMCILEAVLRFIPYESSSVLETTVTPIVMNILDSYSQYGARNSIVCLRVLQIFIHSIRLRYVEETVAPKESPDEKASAKLSAQIARLQCLLQREIANESEDPKLLPDHPTSDKPTDTKEKPVDEHDIGLQENEENLPAHVKIVMRILSINFKYLASSDDGEKIVALSTLNEGIYVLSQHENQLLPLVHNIWFNFTERFTDRNPAVVSNAFDLLVTLALLAKDFIRKRSLDDVFPKLYSFMVDNWNADASAHQVYKLQCKFLASIDDLVRHLNFSDKQMDQALEIVRLYWEKCERRELKRRAAECMQRMRTINSFAVYLKCGCKPIN</sequence>
<reference evidence="4" key="2">
    <citation type="submission" date="2020-05" db="UniProtKB">
        <authorList>
            <consortium name="EnsemblMetazoa"/>
        </authorList>
    </citation>
    <scope>IDENTIFICATION</scope>
    <source>
        <strain evidence="4">FAR1</strain>
    </source>
</reference>
<dbReference type="PANTHER" id="PTHR18460">
    <property type="entry name" value="TEL2 INTERACTING PROTEIN 1 TTI1 FAMILY MEMBER"/>
    <property type="match status" value="1"/>
</dbReference>
<dbReference type="InterPro" id="IPR057566">
    <property type="entry name" value="TPR_TTI1_N"/>
</dbReference>
<dbReference type="InterPro" id="IPR016024">
    <property type="entry name" value="ARM-type_fold"/>
</dbReference>
<organism evidence="4 5">
    <name type="scientific">Anopheles farauti</name>
    <dbReference type="NCBI Taxonomy" id="69004"/>
    <lineage>
        <taxon>Eukaryota</taxon>
        <taxon>Metazoa</taxon>
        <taxon>Ecdysozoa</taxon>
        <taxon>Arthropoda</taxon>
        <taxon>Hexapoda</taxon>
        <taxon>Insecta</taxon>
        <taxon>Pterygota</taxon>
        <taxon>Neoptera</taxon>
        <taxon>Endopterygota</taxon>
        <taxon>Diptera</taxon>
        <taxon>Nematocera</taxon>
        <taxon>Culicoidea</taxon>
        <taxon>Culicidae</taxon>
        <taxon>Anophelinae</taxon>
        <taxon>Anopheles</taxon>
    </lineage>
</organism>
<dbReference type="STRING" id="69004.A0A182QAG5"/>
<dbReference type="Pfam" id="PF21547">
    <property type="entry name" value="TTI1"/>
    <property type="match status" value="1"/>
</dbReference>